<name>Q0FLK4_SALBH</name>
<dbReference type="eggNOG" id="COG0582">
    <property type="taxonomic scope" value="Bacteria"/>
</dbReference>
<dbReference type="STRING" id="314265.R2601_22946"/>
<proteinExistence type="predicted"/>
<dbReference type="CDD" id="cd00796">
    <property type="entry name" value="INT_Rci_Hp1_C"/>
    <property type="match status" value="1"/>
</dbReference>
<dbReference type="Pfam" id="PF00589">
    <property type="entry name" value="Phage_integrase"/>
    <property type="match status" value="1"/>
</dbReference>
<dbReference type="OrthoDB" id="9808346at2"/>
<dbReference type="PANTHER" id="PTHR30349:SF64">
    <property type="entry name" value="PROPHAGE INTEGRASE INTD-RELATED"/>
    <property type="match status" value="1"/>
</dbReference>
<keyword evidence="6" id="KW-1185">Reference proteome</keyword>
<dbReference type="Proteomes" id="UP000006230">
    <property type="component" value="Unassembled WGS sequence"/>
</dbReference>
<evidence type="ECO:0000313" key="6">
    <source>
        <dbReference type="Proteomes" id="UP000006230"/>
    </source>
</evidence>
<dbReference type="RefSeq" id="WP_007799767.1">
    <property type="nucleotide sequence ID" value="NZ_DS022276.1"/>
</dbReference>
<organism evidence="5 6">
    <name type="scientific">Salipiger bermudensis (strain DSM 26914 / JCM 13377 / KCTC 12554 / HTCC2601)</name>
    <name type="common">Pelagibaca bermudensis</name>
    <dbReference type="NCBI Taxonomy" id="314265"/>
    <lineage>
        <taxon>Bacteria</taxon>
        <taxon>Pseudomonadati</taxon>
        <taxon>Pseudomonadota</taxon>
        <taxon>Alphaproteobacteria</taxon>
        <taxon>Rhodobacterales</taxon>
        <taxon>Roseobacteraceae</taxon>
        <taxon>Salipiger</taxon>
    </lineage>
</organism>
<dbReference type="GO" id="GO:0015074">
    <property type="term" value="P:DNA integration"/>
    <property type="evidence" value="ECO:0007669"/>
    <property type="project" value="UniProtKB-KW"/>
</dbReference>
<protein>
    <submittedName>
        <fullName evidence="5">Prophage integrase</fullName>
    </submittedName>
</protein>
<dbReference type="PANTHER" id="PTHR30349">
    <property type="entry name" value="PHAGE INTEGRASE-RELATED"/>
    <property type="match status" value="1"/>
</dbReference>
<dbReference type="HOGENOM" id="CLU_027562_17_7_5"/>
<comment type="caution">
    <text evidence="5">The sequence shown here is derived from an EMBL/GenBank/DDBJ whole genome shotgun (WGS) entry which is preliminary data.</text>
</comment>
<evidence type="ECO:0000259" key="4">
    <source>
        <dbReference type="PROSITE" id="PS51898"/>
    </source>
</evidence>
<keyword evidence="1" id="KW-0229">DNA integration</keyword>
<dbReference type="GO" id="GO:0003677">
    <property type="term" value="F:DNA binding"/>
    <property type="evidence" value="ECO:0007669"/>
    <property type="project" value="InterPro"/>
</dbReference>
<accession>Q0FLK4</accession>
<dbReference type="InterPro" id="IPR013762">
    <property type="entry name" value="Integrase-like_cat_sf"/>
</dbReference>
<evidence type="ECO:0000256" key="1">
    <source>
        <dbReference type="ARBA" id="ARBA00022908"/>
    </source>
</evidence>
<sequence>MPLKKFRRGSGVYYIRGTVAGCSIYESTGTRDAARADAIRIRREAELLDRHAYGKAATLTFAEAALAYMKAGGETRFLAKILEHFGPDTLLSDIDNAAIVEAEAALYPEAAASTVNRQLIVPISAVVTMAADEGLTEPRRFKRRKGDRVRTRWLTPEEAEQLIEAAAEGAPHILPAIGLMLGAGLRSSEALGVDMAHFYPATGEAWIPKTKNGEPRMVRLPSRALDLIRSRPLPDAGAICRSPKGRAYVQRENGGGQISTAFANAVTRAGLDRNEVTPHVLRHTWATWYYAQTHDFGGLLDIGGWKKSDMAQRYRKIAPADLPDRLQAHGWGFGATIREEQPKAAPIRQASGGRPTLRVVK</sequence>
<gene>
    <name evidence="5" type="ORF">R2601_22946</name>
</gene>
<dbReference type="EMBL" id="AATQ01000032">
    <property type="protein sequence ID" value="EAU45094.1"/>
    <property type="molecule type" value="Genomic_DNA"/>
</dbReference>
<evidence type="ECO:0000256" key="2">
    <source>
        <dbReference type="ARBA" id="ARBA00023172"/>
    </source>
</evidence>
<keyword evidence="2" id="KW-0233">DNA recombination</keyword>
<dbReference type="InterPro" id="IPR050090">
    <property type="entry name" value="Tyrosine_recombinase_XerCD"/>
</dbReference>
<reference evidence="5 6" key="1">
    <citation type="journal article" date="2010" name="J. Bacteriol.">
        <title>Genome sequences of Pelagibaca bermudensis HTCC2601T and Maritimibacter alkaliphilus HTCC2654T, the type strains of two marine Roseobacter genera.</title>
        <authorList>
            <person name="Thrash J.C."/>
            <person name="Cho J.C."/>
            <person name="Ferriera S."/>
            <person name="Johnson J."/>
            <person name="Vergin K.L."/>
            <person name="Giovannoni S.J."/>
        </authorList>
    </citation>
    <scope>NUCLEOTIDE SEQUENCE [LARGE SCALE GENOMIC DNA]</scope>
    <source>
        <strain evidence="6">DSM 26914 / JCM 13377 / KCTC 12554 / HTCC2601</strain>
    </source>
</reference>
<dbReference type="InterPro" id="IPR002104">
    <property type="entry name" value="Integrase_catalytic"/>
</dbReference>
<evidence type="ECO:0000256" key="3">
    <source>
        <dbReference type="SAM" id="MobiDB-lite"/>
    </source>
</evidence>
<dbReference type="PROSITE" id="PS51898">
    <property type="entry name" value="TYR_RECOMBINASE"/>
    <property type="match status" value="1"/>
</dbReference>
<dbReference type="GO" id="GO:0006310">
    <property type="term" value="P:DNA recombination"/>
    <property type="evidence" value="ECO:0007669"/>
    <property type="project" value="UniProtKB-KW"/>
</dbReference>
<dbReference type="SUPFAM" id="SSF56349">
    <property type="entry name" value="DNA breaking-rejoining enzymes"/>
    <property type="match status" value="1"/>
</dbReference>
<dbReference type="InterPro" id="IPR011010">
    <property type="entry name" value="DNA_brk_join_enz"/>
</dbReference>
<evidence type="ECO:0000313" key="5">
    <source>
        <dbReference type="EMBL" id="EAU45094.1"/>
    </source>
</evidence>
<dbReference type="Gene3D" id="1.10.443.10">
    <property type="entry name" value="Intergrase catalytic core"/>
    <property type="match status" value="1"/>
</dbReference>
<feature type="region of interest" description="Disordered" evidence="3">
    <location>
        <begin position="342"/>
        <end position="361"/>
    </location>
</feature>
<feature type="domain" description="Tyr recombinase" evidence="4">
    <location>
        <begin position="149"/>
        <end position="327"/>
    </location>
</feature>
<dbReference type="AlphaFoldDB" id="Q0FLK4"/>